<dbReference type="RefSeq" id="WP_015799116.1">
    <property type="nucleotide sequence ID" value="NC_013124.1"/>
</dbReference>
<dbReference type="eggNOG" id="COG1846">
    <property type="taxonomic scope" value="Bacteria"/>
</dbReference>
<dbReference type="GO" id="GO:0003700">
    <property type="term" value="F:DNA-binding transcription factor activity"/>
    <property type="evidence" value="ECO:0007669"/>
    <property type="project" value="InterPro"/>
</dbReference>
<organism evidence="5 6">
    <name type="scientific">Acidimicrobium ferrooxidans (strain DSM 10331 / JCM 15462 / NBRC 103882 / ICP)</name>
    <dbReference type="NCBI Taxonomy" id="525909"/>
    <lineage>
        <taxon>Bacteria</taxon>
        <taxon>Bacillati</taxon>
        <taxon>Actinomycetota</taxon>
        <taxon>Acidimicrobiia</taxon>
        <taxon>Acidimicrobiales</taxon>
        <taxon>Acidimicrobiaceae</taxon>
        <taxon>Acidimicrobium</taxon>
    </lineage>
</organism>
<dbReference type="PANTHER" id="PTHR33164">
    <property type="entry name" value="TRANSCRIPTIONAL REGULATOR, MARR FAMILY"/>
    <property type="match status" value="1"/>
</dbReference>
<dbReference type="Proteomes" id="UP000000771">
    <property type="component" value="Chromosome"/>
</dbReference>
<keyword evidence="3" id="KW-0804">Transcription</keyword>
<dbReference type="EMBL" id="CP001631">
    <property type="protein sequence ID" value="ACU54637.1"/>
    <property type="molecule type" value="Genomic_DNA"/>
</dbReference>
<evidence type="ECO:0000256" key="1">
    <source>
        <dbReference type="ARBA" id="ARBA00023015"/>
    </source>
</evidence>
<accession>C7M0X9</accession>
<dbReference type="KEGG" id="afo:Afer_1721"/>
<dbReference type="PRINTS" id="PR00598">
    <property type="entry name" value="HTHMARR"/>
</dbReference>
<dbReference type="Gene3D" id="1.10.10.10">
    <property type="entry name" value="Winged helix-like DNA-binding domain superfamily/Winged helix DNA-binding domain"/>
    <property type="match status" value="1"/>
</dbReference>
<dbReference type="GO" id="GO:0006950">
    <property type="term" value="P:response to stress"/>
    <property type="evidence" value="ECO:0007669"/>
    <property type="project" value="TreeGrafter"/>
</dbReference>
<dbReference type="SUPFAM" id="SSF46785">
    <property type="entry name" value="Winged helix' DNA-binding domain"/>
    <property type="match status" value="1"/>
</dbReference>
<keyword evidence="2" id="KW-0238">DNA-binding</keyword>
<evidence type="ECO:0000259" key="4">
    <source>
        <dbReference type="PROSITE" id="PS50995"/>
    </source>
</evidence>
<dbReference type="PROSITE" id="PS50995">
    <property type="entry name" value="HTH_MARR_2"/>
    <property type="match status" value="1"/>
</dbReference>
<dbReference type="InterPro" id="IPR000835">
    <property type="entry name" value="HTH_MarR-typ"/>
</dbReference>
<dbReference type="PROSITE" id="PS01117">
    <property type="entry name" value="HTH_MARR_1"/>
    <property type="match status" value="1"/>
</dbReference>
<dbReference type="InterPro" id="IPR036390">
    <property type="entry name" value="WH_DNA-bd_sf"/>
</dbReference>
<evidence type="ECO:0000256" key="2">
    <source>
        <dbReference type="ARBA" id="ARBA00023125"/>
    </source>
</evidence>
<dbReference type="SMART" id="SM00347">
    <property type="entry name" value="HTH_MARR"/>
    <property type="match status" value="1"/>
</dbReference>
<protein>
    <submittedName>
        <fullName evidence="5">Transcriptional regulator, MarR family</fullName>
    </submittedName>
</protein>
<dbReference type="HOGENOM" id="CLU_083287_2_2_11"/>
<proteinExistence type="predicted"/>
<gene>
    <name evidence="5" type="ordered locus">Afer_1721</name>
</gene>
<dbReference type="GO" id="GO:0003677">
    <property type="term" value="F:DNA binding"/>
    <property type="evidence" value="ECO:0007669"/>
    <property type="project" value="UniProtKB-KW"/>
</dbReference>
<sequence length="160" mass="17270">MQAVSPSTPVRTAQHPLTREVFGTLLVLQGRLVDLLDRELESACGIGLGEFLVLHHLDSAPEGRVRLSELADAALVSRSALSRRVDRLVEAEWVVRRGCPTDRRGTYAVITEAGRTVARRAEPVVVATLDGALGSRLTPEELRQLGNLLAKALEGVDASD</sequence>
<evidence type="ECO:0000313" key="6">
    <source>
        <dbReference type="Proteomes" id="UP000000771"/>
    </source>
</evidence>
<dbReference type="InterPro" id="IPR023187">
    <property type="entry name" value="Tscrpt_reg_MarR-type_CS"/>
</dbReference>
<reference evidence="5 6" key="1">
    <citation type="journal article" date="2009" name="Stand. Genomic Sci.">
        <title>Complete genome sequence of Acidimicrobium ferrooxidans type strain (ICP).</title>
        <authorList>
            <person name="Clum A."/>
            <person name="Nolan M."/>
            <person name="Lang E."/>
            <person name="Glavina Del Rio T."/>
            <person name="Tice H."/>
            <person name="Copeland A."/>
            <person name="Cheng J.F."/>
            <person name="Lucas S."/>
            <person name="Chen F."/>
            <person name="Bruce D."/>
            <person name="Goodwin L."/>
            <person name="Pitluck S."/>
            <person name="Ivanova N."/>
            <person name="Mavrommatis K."/>
            <person name="Mikhailova N."/>
            <person name="Pati A."/>
            <person name="Chen A."/>
            <person name="Palaniappan K."/>
            <person name="Goker M."/>
            <person name="Spring S."/>
            <person name="Land M."/>
            <person name="Hauser L."/>
            <person name="Chang Y.J."/>
            <person name="Jeffries C.C."/>
            <person name="Chain P."/>
            <person name="Bristow J."/>
            <person name="Eisen J.A."/>
            <person name="Markowitz V."/>
            <person name="Hugenholtz P."/>
            <person name="Kyrpides N.C."/>
            <person name="Klenk H.P."/>
            <person name="Lapidus A."/>
        </authorList>
    </citation>
    <scope>NUCLEOTIDE SEQUENCE [LARGE SCALE GENOMIC DNA]</scope>
    <source>
        <strain evidence="6">DSM 10331 / JCM 15462 / NBRC 103882 / ICP</strain>
    </source>
</reference>
<dbReference type="InterPro" id="IPR036388">
    <property type="entry name" value="WH-like_DNA-bd_sf"/>
</dbReference>
<name>C7M0X9_ACIFD</name>
<dbReference type="Pfam" id="PF12802">
    <property type="entry name" value="MarR_2"/>
    <property type="match status" value="1"/>
</dbReference>
<dbReference type="AlphaFoldDB" id="C7M0X9"/>
<dbReference type="InterPro" id="IPR039422">
    <property type="entry name" value="MarR/SlyA-like"/>
</dbReference>
<dbReference type="OrthoDB" id="5432081at2"/>
<dbReference type="PANTHER" id="PTHR33164:SF99">
    <property type="entry name" value="MARR FAMILY REGULATORY PROTEIN"/>
    <property type="match status" value="1"/>
</dbReference>
<feature type="domain" description="HTH marR-type" evidence="4">
    <location>
        <begin position="14"/>
        <end position="154"/>
    </location>
</feature>
<evidence type="ECO:0000313" key="5">
    <source>
        <dbReference type="EMBL" id="ACU54637.1"/>
    </source>
</evidence>
<evidence type="ECO:0000256" key="3">
    <source>
        <dbReference type="ARBA" id="ARBA00023163"/>
    </source>
</evidence>
<keyword evidence="6" id="KW-1185">Reference proteome</keyword>
<keyword evidence="1" id="KW-0805">Transcription regulation</keyword>